<protein>
    <submittedName>
        <fullName evidence="3">Uncharacterized protein</fullName>
    </submittedName>
</protein>
<dbReference type="Proteomes" id="UP000266906">
    <property type="component" value="Unassembled WGS sequence"/>
</dbReference>
<proteinExistence type="predicted"/>
<evidence type="ECO:0000313" key="4">
    <source>
        <dbReference type="Proteomes" id="UP000266906"/>
    </source>
</evidence>
<accession>A0A3N4RTX3</accession>
<evidence type="ECO:0000313" key="3">
    <source>
        <dbReference type="EMBL" id="RPE36336.1"/>
    </source>
</evidence>
<keyword evidence="2" id="KW-1133">Transmembrane helix</keyword>
<feature type="compositionally biased region" description="Basic and acidic residues" evidence="1">
    <location>
        <begin position="17"/>
        <end position="32"/>
    </location>
</feature>
<keyword evidence="2" id="KW-0812">Transmembrane</keyword>
<comment type="caution">
    <text evidence="3">The sequence shown here is derived from an EMBL/GenBank/DDBJ whole genome shotgun (WGS) entry which is preliminary data.</text>
</comment>
<feature type="compositionally biased region" description="Low complexity" evidence="1">
    <location>
        <begin position="82"/>
        <end position="100"/>
    </location>
</feature>
<organism evidence="3 4">
    <name type="scientific">Kitasatospora cineracea</name>
    <dbReference type="NCBI Taxonomy" id="88074"/>
    <lineage>
        <taxon>Bacteria</taxon>
        <taxon>Bacillati</taxon>
        <taxon>Actinomycetota</taxon>
        <taxon>Actinomycetes</taxon>
        <taxon>Kitasatosporales</taxon>
        <taxon>Streptomycetaceae</taxon>
        <taxon>Kitasatospora</taxon>
    </lineage>
</organism>
<dbReference type="AlphaFoldDB" id="A0A3N4RTX3"/>
<sequence length="276" mass="28667">MRGSGDDLWEEFVREFEKNNAVKEPSAAERARQAGRQTARQQQPRRRSRRGLLVLSAAIVLAAAGAGAYAYHDRKPAPSAAPPASSAPAAPSAPSAPSANTASASALAAPAQAASGGPGAAIPLSVFPEKVQGYTLVADVAESNCTGADLVTPVLAGLITQGHGCLGIDLALYRDAAGNQYRLALFTMKDPTDVPHLINQLAVDAADYQVAVQLPPRGSGLRELPPDSGFVQDFAGYGTGMLIGMAQWSDGRTGNFDELVKQLSPLTDAVIRNVPV</sequence>
<reference evidence="3 4" key="1">
    <citation type="submission" date="2018-11" db="EMBL/GenBank/DDBJ databases">
        <title>Sequencing the genomes of 1000 actinobacteria strains.</title>
        <authorList>
            <person name="Klenk H.-P."/>
        </authorList>
    </citation>
    <scope>NUCLEOTIDE SEQUENCE [LARGE SCALE GENOMIC DNA]</scope>
    <source>
        <strain evidence="3 4">DSM 44781</strain>
    </source>
</reference>
<gene>
    <name evidence="3" type="ORF">EDD38_4707</name>
</gene>
<evidence type="ECO:0000256" key="1">
    <source>
        <dbReference type="SAM" id="MobiDB-lite"/>
    </source>
</evidence>
<dbReference type="EMBL" id="RKQG01000001">
    <property type="protein sequence ID" value="RPE36336.1"/>
    <property type="molecule type" value="Genomic_DNA"/>
</dbReference>
<keyword evidence="4" id="KW-1185">Reference proteome</keyword>
<name>A0A3N4RTX3_9ACTN</name>
<feature type="transmembrane region" description="Helical" evidence="2">
    <location>
        <begin position="52"/>
        <end position="71"/>
    </location>
</feature>
<feature type="region of interest" description="Disordered" evidence="1">
    <location>
        <begin position="17"/>
        <end position="49"/>
    </location>
</feature>
<feature type="region of interest" description="Disordered" evidence="1">
    <location>
        <begin position="74"/>
        <end position="100"/>
    </location>
</feature>
<evidence type="ECO:0000256" key="2">
    <source>
        <dbReference type="SAM" id="Phobius"/>
    </source>
</evidence>
<keyword evidence="2" id="KW-0472">Membrane</keyword>